<dbReference type="AlphaFoldDB" id="A0A645GK53"/>
<accession>A0A645GK53</accession>
<reference evidence="1" key="1">
    <citation type="submission" date="2019-08" db="EMBL/GenBank/DDBJ databases">
        <authorList>
            <person name="Kucharzyk K."/>
            <person name="Murdoch R.W."/>
            <person name="Higgins S."/>
            <person name="Loffler F."/>
        </authorList>
    </citation>
    <scope>NUCLEOTIDE SEQUENCE</scope>
</reference>
<name>A0A645GK53_9ZZZZ</name>
<evidence type="ECO:0000313" key="1">
    <source>
        <dbReference type="EMBL" id="MPN27277.1"/>
    </source>
</evidence>
<proteinExistence type="predicted"/>
<gene>
    <name evidence="1" type="ORF">SDC9_174707</name>
</gene>
<organism evidence="1">
    <name type="scientific">bioreactor metagenome</name>
    <dbReference type="NCBI Taxonomy" id="1076179"/>
    <lineage>
        <taxon>unclassified sequences</taxon>
        <taxon>metagenomes</taxon>
        <taxon>ecological metagenomes</taxon>
    </lineage>
</organism>
<dbReference type="EMBL" id="VSSQ01077104">
    <property type="protein sequence ID" value="MPN27277.1"/>
    <property type="molecule type" value="Genomic_DNA"/>
</dbReference>
<sequence length="82" mass="9040">MVHLMLFHLRFDKQGVSDKTFHQGIAGKAEIDLIQLQILCAGQNQRSGDALMPMLWADPEKIDFSGGAHGQCPHHGFPCLNA</sequence>
<comment type="caution">
    <text evidence="1">The sequence shown here is derived from an EMBL/GenBank/DDBJ whole genome shotgun (WGS) entry which is preliminary data.</text>
</comment>
<protein>
    <submittedName>
        <fullName evidence="1">Uncharacterized protein</fullName>
    </submittedName>
</protein>